<feature type="compositionally biased region" description="Polar residues" evidence="1">
    <location>
        <begin position="185"/>
        <end position="195"/>
    </location>
</feature>
<evidence type="ECO:0000313" key="4">
    <source>
        <dbReference type="Proteomes" id="UP000308768"/>
    </source>
</evidence>
<feature type="domain" description="C2H2-type" evidence="2">
    <location>
        <begin position="1203"/>
        <end position="1226"/>
    </location>
</feature>
<feature type="region of interest" description="Disordered" evidence="1">
    <location>
        <begin position="301"/>
        <end position="361"/>
    </location>
</feature>
<dbReference type="EMBL" id="NAJN01000598">
    <property type="protein sequence ID" value="TKA71030.1"/>
    <property type="molecule type" value="Genomic_DNA"/>
</dbReference>
<feature type="compositionally biased region" description="Polar residues" evidence="1">
    <location>
        <begin position="155"/>
        <end position="178"/>
    </location>
</feature>
<feature type="region of interest" description="Disordered" evidence="1">
    <location>
        <begin position="1314"/>
        <end position="1343"/>
    </location>
</feature>
<dbReference type="Proteomes" id="UP000308768">
    <property type="component" value="Unassembled WGS sequence"/>
</dbReference>
<dbReference type="PROSITE" id="PS00028">
    <property type="entry name" value="ZINC_FINGER_C2H2_1"/>
    <property type="match status" value="1"/>
</dbReference>
<feature type="region of interest" description="Disordered" evidence="1">
    <location>
        <begin position="962"/>
        <end position="1093"/>
    </location>
</feature>
<feature type="region of interest" description="Disordered" evidence="1">
    <location>
        <begin position="555"/>
        <end position="588"/>
    </location>
</feature>
<dbReference type="STRING" id="331657.A0A4U0X3T3"/>
<feature type="compositionally biased region" description="Polar residues" evidence="1">
    <location>
        <begin position="503"/>
        <end position="512"/>
    </location>
</feature>
<feature type="region of interest" description="Disordered" evidence="1">
    <location>
        <begin position="502"/>
        <end position="540"/>
    </location>
</feature>
<feature type="compositionally biased region" description="Polar residues" evidence="1">
    <location>
        <begin position="1158"/>
        <end position="1179"/>
    </location>
</feature>
<evidence type="ECO:0000313" key="3">
    <source>
        <dbReference type="EMBL" id="TKA71030.1"/>
    </source>
</evidence>
<feature type="compositionally biased region" description="Basic and acidic residues" evidence="1">
    <location>
        <begin position="329"/>
        <end position="361"/>
    </location>
</feature>
<organism evidence="3 4">
    <name type="scientific">Cryomyces minteri</name>
    <dbReference type="NCBI Taxonomy" id="331657"/>
    <lineage>
        <taxon>Eukaryota</taxon>
        <taxon>Fungi</taxon>
        <taxon>Dikarya</taxon>
        <taxon>Ascomycota</taxon>
        <taxon>Pezizomycotina</taxon>
        <taxon>Dothideomycetes</taxon>
        <taxon>Dothideomycetes incertae sedis</taxon>
        <taxon>Cryomyces</taxon>
    </lineage>
</organism>
<feature type="compositionally biased region" description="Basic and acidic residues" evidence="1">
    <location>
        <begin position="993"/>
        <end position="1006"/>
    </location>
</feature>
<name>A0A4U0X3T3_9PEZI</name>
<gene>
    <name evidence="3" type="ORF">B0A49_06699</name>
</gene>
<feature type="region of interest" description="Disordered" evidence="1">
    <location>
        <begin position="1126"/>
        <end position="1193"/>
    </location>
</feature>
<feature type="compositionally biased region" description="Low complexity" evidence="1">
    <location>
        <begin position="555"/>
        <end position="571"/>
    </location>
</feature>
<feature type="compositionally biased region" description="Polar residues" evidence="1">
    <location>
        <begin position="1066"/>
        <end position="1090"/>
    </location>
</feature>
<keyword evidence="4" id="KW-1185">Reference proteome</keyword>
<sequence length="1399" mass="152105">MADYNINNNNNNYASYHNAAANQQNSTYSSYQAQRPVVVSPQPPYATATAQSSTLRHGNQGYQYQRDYRSSYYGPDSQALDGRAAEALRNIGSQEYRRANYNTSALGDLAYASGLSASSSLSQVSSGSTRTASPRYAPSTFNTFRPPVIYDKGQMSSKAQNDFVQRQGQQSSMDSVSSEHLADPTQLQTTSTNHGYTADASLGPLGASYQAQQRTASITNQQQQLRSNRPLQPQFLQQSHYSPQAQDSSTIAARQARVGRSGGQSAPPPSDPVTESMSEGSSTNAYPLYTAHLSVTAANSYPTDDVEQERASSSQSHFATVDPNQTYDRWPEHKRQMEAAEKRRAAEQAERERTAGEAKKVDDAKRLTAVRKREEDVKTIAEVRAAAEARGIEELRRISYSFKETRGPPDVIVASRASANGPLPGGRTTQMSGLTADTTDDPAAPPADAEDLIQAEMKAMFEKMRELNARAPKLLAQMWENERIAHTEKEHASPRTVRPVAVSNGTPMQNRNPVPANGPTAMTSSVPQRLSMPTKHSITPSLGLQEPSLNGVGALQPSTSAPPTLTSTAQPKPTVSVAKPPQNSGTIWPAGKKVHLAKAAATWLNALPENKPTPVWPDQVSALLNSNPSYIELCEALERTGSRFERAAFARALLTAVPDVTPTPRAQTQSGNPPLAEKTTQVQREVVDLTDKTPASVVPLVVAESKTTPSQTMNKAELMYKGCPRTESLGRNDQYQHRDVPNEDTVRSRFFAAESADLQDGSRSKTGPDPGPLPSPIVPTAVMVPRQSTVHPHVQSLEKPASKEAAARKRTFGEIVDLTLDVSDDDPHPPQKKPEFGLTAQTITQPPQQFPPTTSLMSTMNFKNWMHAPNGAQQQATTPNAPITQHVMENAWRGVKVVESINRTNVARKSRYDPKTVARDVLLATGRHPDKRPLNAHLRDLRKTLAVDINSDLSTLWWDMIDPGEPKTSRDTGATLADVDMGDADDEDDTGTEDTRTRVLAHREATAADGSTIYIASERRLHPNTDTSVAVEKRRRGRPHRDDRSRVGPMQLGPTAEQHSAAPKQNAINATSRASNPAQTQNRQSTSTATPMADDITASKSVSAARGSSGSPAVGYAAFRQIIGYNSDGTPIKKKGRPVGWRKSIHGSAAVTDKTRATPMSNSPRNAKRPTNASTTTPTKRSRGSRAKEAKKDPQPAYLVFKCQWRDCRAELHNLETLREHVTKLHGKPAIHGGYDCFWDGCRQATVSVGERGKGKAAMKHASVDFSTQSEWSNHMEKVHFGPLAWSLGDGPAAGVSDNNGSTQSDYLSDAQGRTVTAPLTMSKAKENGKNKSTGRSTREKKETALEAALRALKELTERKRAMGLGAEGDGCILVNAARKAGFIDDEDFEEDIEDDDEQ</sequence>
<dbReference type="InterPro" id="IPR013087">
    <property type="entry name" value="Znf_C2H2_type"/>
</dbReference>
<evidence type="ECO:0000256" key="1">
    <source>
        <dbReference type="SAM" id="MobiDB-lite"/>
    </source>
</evidence>
<feature type="compositionally biased region" description="Polar residues" evidence="1">
    <location>
        <begin position="237"/>
        <end position="252"/>
    </location>
</feature>
<feature type="compositionally biased region" description="Polar residues" evidence="1">
    <location>
        <begin position="311"/>
        <end position="327"/>
    </location>
</feature>
<feature type="compositionally biased region" description="Polar residues" evidence="1">
    <location>
        <begin position="273"/>
        <end position="284"/>
    </location>
</feature>
<reference evidence="3 4" key="1">
    <citation type="submission" date="2017-03" db="EMBL/GenBank/DDBJ databases">
        <title>Genomes of endolithic fungi from Antarctica.</title>
        <authorList>
            <person name="Coleine C."/>
            <person name="Masonjones S."/>
            <person name="Stajich J.E."/>
        </authorList>
    </citation>
    <scope>NUCLEOTIDE SEQUENCE [LARGE SCALE GENOMIC DNA]</scope>
    <source>
        <strain evidence="3 4">CCFEE 5187</strain>
    </source>
</reference>
<proteinExistence type="predicted"/>
<dbReference type="OrthoDB" id="5424797at2759"/>
<feature type="region of interest" description="Disordered" evidence="1">
    <location>
        <begin position="753"/>
        <end position="774"/>
    </location>
</feature>
<feature type="region of interest" description="Disordered" evidence="1">
    <location>
        <begin position="155"/>
        <end position="203"/>
    </location>
</feature>
<feature type="compositionally biased region" description="Acidic residues" evidence="1">
    <location>
        <begin position="980"/>
        <end position="992"/>
    </location>
</feature>
<feature type="region of interest" description="Disordered" evidence="1">
    <location>
        <begin position="237"/>
        <end position="284"/>
    </location>
</feature>
<comment type="caution">
    <text evidence="3">The sequence shown here is derived from an EMBL/GenBank/DDBJ whole genome shotgun (WGS) entry which is preliminary data.</text>
</comment>
<evidence type="ECO:0000259" key="2">
    <source>
        <dbReference type="PROSITE" id="PS00028"/>
    </source>
</evidence>
<feature type="region of interest" description="Disordered" evidence="1">
    <location>
        <begin position="120"/>
        <end position="140"/>
    </location>
</feature>
<accession>A0A4U0X3T3</accession>
<protein>
    <recommendedName>
        <fullName evidence="2">C2H2-type domain-containing protein</fullName>
    </recommendedName>
</protein>